<dbReference type="RefSeq" id="WP_340347235.1">
    <property type="nucleotide sequence ID" value="NZ_JBBKZT010000024.1"/>
</dbReference>
<dbReference type="Pfam" id="PF13450">
    <property type="entry name" value="NAD_binding_8"/>
    <property type="match status" value="1"/>
</dbReference>
<evidence type="ECO:0000256" key="4">
    <source>
        <dbReference type="ARBA" id="ARBA00022833"/>
    </source>
</evidence>
<comment type="cofactor">
    <cofactor evidence="1">
        <name>Zn(2+)</name>
        <dbReference type="ChEBI" id="CHEBI:29105"/>
    </cofactor>
</comment>
<keyword evidence="4" id="KW-0862">Zinc</keyword>
<evidence type="ECO:0000256" key="5">
    <source>
        <dbReference type="ARBA" id="ARBA00023002"/>
    </source>
</evidence>
<organism evidence="6 7">
    <name type="scientific">Variovorax rhizosphaerae</name>
    <dbReference type="NCBI Taxonomy" id="1836200"/>
    <lineage>
        <taxon>Bacteria</taxon>
        <taxon>Pseudomonadati</taxon>
        <taxon>Pseudomonadota</taxon>
        <taxon>Betaproteobacteria</taxon>
        <taxon>Burkholderiales</taxon>
        <taxon>Comamonadaceae</taxon>
        <taxon>Variovorax</taxon>
    </lineage>
</organism>
<dbReference type="Proteomes" id="UP001385892">
    <property type="component" value="Unassembled WGS sequence"/>
</dbReference>
<dbReference type="PANTHER" id="PTHR43350">
    <property type="entry name" value="NAD-DEPENDENT ALCOHOL DEHYDROGENASE"/>
    <property type="match status" value="1"/>
</dbReference>
<dbReference type="InterPro" id="IPR036291">
    <property type="entry name" value="NAD(P)-bd_dom_sf"/>
</dbReference>
<dbReference type="InterPro" id="IPR011032">
    <property type="entry name" value="GroES-like_sf"/>
</dbReference>
<dbReference type="EMBL" id="JBBKZT010000024">
    <property type="protein sequence ID" value="MEJ8851561.1"/>
    <property type="molecule type" value="Genomic_DNA"/>
</dbReference>
<gene>
    <name evidence="6" type="ORF">WKW82_33325</name>
</gene>
<keyword evidence="7" id="KW-1185">Reference proteome</keyword>
<dbReference type="SUPFAM" id="SSF50129">
    <property type="entry name" value="GroES-like"/>
    <property type="match status" value="1"/>
</dbReference>
<comment type="similarity">
    <text evidence="2">Belongs to the zinc-containing alcohol dehydrogenase family.</text>
</comment>
<dbReference type="Gene3D" id="3.40.50.720">
    <property type="entry name" value="NAD(P)-binding Rossmann-like Domain"/>
    <property type="match status" value="1"/>
</dbReference>
<protein>
    <submittedName>
        <fullName evidence="6">Zinc-binding alcohol dehydrogenase</fullName>
    </submittedName>
</protein>
<dbReference type="SUPFAM" id="SSF51735">
    <property type="entry name" value="NAD(P)-binding Rossmann-fold domains"/>
    <property type="match status" value="1"/>
</dbReference>
<dbReference type="CDD" id="cd08255">
    <property type="entry name" value="2-desacetyl-2-hydroxyethyl_bacteriochlorophyllide_like"/>
    <property type="match status" value="1"/>
</dbReference>
<comment type="caution">
    <text evidence="6">The sequence shown here is derived from an EMBL/GenBank/DDBJ whole genome shotgun (WGS) entry which is preliminary data.</text>
</comment>
<proteinExistence type="inferred from homology"/>
<accession>A0ABU8WVI7</accession>
<dbReference type="PANTHER" id="PTHR43350:SF19">
    <property type="entry name" value="D-GULOSIDE 3-DEHYDROGENASE"/>
    <property type="match status" value="1"/>
</dbReference>
<evidence type="ECO:0000256" key="3">
    <source>
        <dbReference type="ARBA" id="ARBA00022723"/>
    </source>
</evidence>
<evidence type="ECO:0000313" key="7">
    <source>
        <dbReference type="Proteomes" id="UP001385892"/>
    </source>
</evidence>
<evidence type="ECO:0000313" key="6">
    <source>
        <dbReference type="EMBL" id="MEJ8851561.1"/>
    </source>
</evidence>
<evidence type="ECO:0000256" key="1">
    <source>
        <dbReference type="ARBA" id="ARBA00001947"/>
    </source>
</evidence>
<reference evidence="6 7" key="1">
    <citation type="submission" date="2024-03" db="EMBL/GenBank/DDBJ databases">
        <title>Novel species of the genus Variovorax.</title>
        <authorList>
            <person name="Liu Q."/>
            <person name="Xin Y.-H."/>
        </authorList>
    </citation>
    <scope>NUCLEOTIDE SEQUENCE [LARGE SCALE GENOMIC DNA]</scope>
    <source>
        <strain evidence="6 7">KACC 18900</strain>
    </source>
</reference>
<sequence>MDRMPARRSHAVSTEARSCWVTAPGCAEIRVGPVVEPGPGEVIVRALHSGISRGTELLVYRGQVPPSEFDRMRAPFQEGDFPAPVKYGYASVGVVEQGPAELLDRHVFCLHPHQTRYRVPTDAVHVLPEGVPPARAVLTANMETAVNALWDAAPRVGDRIAVVGGGVVGLLVAWLAARMPGCEVELIDTHAGRRTVVEQLGARFASPAAARPDADIVIHASGNPDGLALALGLAAFEATVLEMSWYGSQPVSLRLGEAFHARRLVLKSSQVGQVATAQRARWSHRRRLTLALQLLREPVLDALITDNAPFDELPQVLERLARGAPDTLCQRIDYP</sequence>
<dbReference type="Gene3D" id="3.90.180.10">
    <property type="entry name" value="Medium-chain alcohol dehydrogenases, catalytic domain"/>
    <property type="match status" value="2"/>
</dbReference>
<keyword evidence="3" id="KW-0479">Metal-binding</keyword>
<name>A0ABU8WVI7_9BURK</name>
<evidence type="ECO:0000256" key="2">
    <source>
        <dbReference type="ARBA" id="ARBA00008072"/>
    </source>
</evidence>
<keyword evidence="5" id="KW-0560">Oxidoreductase</keyword>